<evidence type="ECO:0000256" key="4">
    <source>
        <dbReference type="ARBA" id="ARBA00022989"/>
    </source>
</evidence>
<feature type="compositionally biased region" description="Basic residues" evidence="7">
    <location>
        <begin position="87"/>
        <end position="104"/>
    </location>
</feature>
<dbReference type="Gene3D" id="2.30.29.30">
    <property type="entry name" value="Pleckstrin-homology domain (PH domain)/Phosphotyrosine-binding domain (PTB)"/>
    <property type="match status" value="1"/>
</dbReference>
<keyword evidence="6" id="KW-0175">Coiled coil</keyword>
<sequence>MEASTEHPRSTTSLPLLTTKASRESSLTAPNGRSLSKGGISSSATSINSSDNAGDGSGDMRTSGDGTLDKFRSRGGSDDGQSETSSHRRKMSRLFSRKQKRRKSSVQDDLSQVDADEIPPMPETKPQFVDPTFQAPAQAQTLAQSDESLGLHKSVASSLLTEDSDVEPSPPVRPGISPHHSHAGYLTLSSPLITSETLESTTPTEATLVDSATSVETAPAPQHAKTFDITSNTRRGPSPVGKLREAFSPQRRSTSPKPPSLEKESPRPGTSGGGLGALFGNRNRNSKILDDSVPLQASPPQIYTGADTQSTPNLSSTAPKRIITQIPATPPNLVEAPTTLVTPPTPTDAKPASPTGSTNSKSSAKHIPSQSNPNVVVSPSGNMISHRRVRSATNPPSKLSNSISAPLTPTIEEAKTPGGTAVPPQSPSGFFSSVFSAAQNAANTLTNTIANNATVNKNKGQNQPPTAESQKTGDAGGEEVIGPENTNTAAEPAGTEKRRLAVETLGSGNLSLAELGITDSSDPSPMTSAVNLTLKGDEASAKAEDIAAAQAVSAAYAAETPASVANGERPRSLTANSGGPGAMSPPRQQDITDSPAASSIQRQGSIRSRISDGRRRRHRGSSATTGNTIAAAIGASTSTLAPQATLNGQRPNGTGFAVASPKRNRDFHSLFKSVPEDDYLIEDYSAALQKEILLQGRLYVSEGHLCFSSNILGWVTNLVISFDEVVSVEKKSTAMVFPNAIVIQTLHARNIFASFLSRDSTYDLIIGIWKISHPNLKSSLNGVALDGSGTGDKTEKAESIHSEEGSSHDSDDEVYDEDAEDEDGIGSFTEAADGSIAESETGSVKGVESRKVSTAVAQAFSGGPTKLTEKTEAVVSEVAATQDFPGPPSHGVTDCGDSDAHYDKLLIDTTIPAPLGKVYSMMFGPASGVFMRKWLVDDQKSTDLQMEDDKKGLGEDRKTFSYSYIKPLPGSIGPRQTKCNISMNLETFDLEKAVTVLCSTQTPDVPSGSVFLTKTRYCLMWAAGNSTRLIMTFTVEWSGKSWLKGPIEKGANDGQLTYSTALSAALRAAVSAKATPRVMGKGGKGKKRSKAQITDDVPTPTATTANSPKANEKNWGLFEPIRGLLGPLADVIEGLLDPKIVIGFLLLLLLWSRFFSSSSRSLAHSHAYYTPAQRVAAYEEIWRTEESELWNWLEERVALDRVHHTAGGRFQQANEMRGKLADETGSMKERQIDEAIRVTEEKLNALKNAVKRERETHTKSPKEEQT</sequence>
<feature type="compositionally biased region" description="Low complexity" evidence="7">
    <location>
        <begin position="1094"/>
        <end position="1105"/>
    </location>
</feature>
<accession>A0A9P9IFG7</accession>
<name>A0A9P9IFG7_9PLEO</name>
<feature type="compositionally biased region" description="Polar residues" evidence="7">
    <location>
        <begin position="391"/>
        <end position="407"/>
    </location>
</feature>
<organism evidence="9 10">
    <name type="scientific">Dendryphion nanum</name>
    <dbReference type="NCBI Taxonomy" id="256645"/>
    <lineage>
        <taxon>Eukaryota</taxon>
        <taxon>Fungi</taxon>
        <taxon>Dikarya</taxon>
        <taxon>Ascomycota</taxon>
        <taxon>Pezizomycotina</taxon>
        <taxon>Dothideomycetes</taxon>
        <taxon>Pleosporomycetidae</taxon>
        <taxon>Pleosporales</taxon>
        <taxon>Torulaceae</taxon>
        <taxon>Dendryphion</taxon>
    </lineage>
</organism>
<evidence type="ECO:0000313" key="10">
    <source>
        <dbReference type="Proteomes" id="UP000700596"/>
    </source>
</evidence>
<feature type="region of interest" description="Disordered" evidence="7">
    <location>
        <begin position="787"/>
        <end position="846"/>
    </location>
</feature>
<comment type="subcellular location">
    <subcellularLocation>
        <location evidence="1">Membrane</location>
        <topology evidence="1">Single-pass membrane protein</topology>
    </subcellularLocation>
</comment>
<dbReference type="GO" id="GO:0005886">
    <property type="term" value="C:plasma membrane"/>
    <property type="evidence" value="ECO:0007669"/>
    <property type="project" value="TreeGrafter"/>
</dbReference>
<reference evidence="9" key="1">
    <citation type="journal article" date="2021" name="Nat. Commun.">
        <title>Genetic determinants of endophytism in the Arabidopsis root mycobiome.</title>
        <authorList>
            <person name="Mesny F."/>
            <person name="Miyauchi S."/>
            <person name="Thiergart T."/>
            <person name="Pickel B."/>
            <person name="Atanasova L."/>
            <person name="Karlsson M."/>
            <person name="Huettel B."/>
            <person name="Barry K.W."/>
            <person name="Haridas S."/>
            <person name="Chen C."/>
            <person name="Bauer D."/>
            <person name="Andreopoulos W."/>
            <person name="Pangilinan J."/>
            <person name="LaButti K."/>
            <person name="Riley R."/>
            <person name="Lipzen A."/>
            <person name="Clum A."/>
            <person name="Drula E."/>
            <person name="Henrissat B."/>
            <person name="Kohler A."/>
            <person name="Grigoriev I.V."/>
            <person name="Martin F.M."/>
            <person name="Hacquard S."/>
        </authorList>
    </citation>
    <scope>NUCLEOTIDE SEQUENCE</scope>
    <source>
        <strain evidence="9">MPI-CAGE-CH-0243</strain>
    </source>
</reference>
<feature type="region of interest" description="Disordered" evidence="7">
    <location>
        <begin position="1077"/>
        <end position="1111"/>
    </location>
</feature>
<feature type="compositionally biased region" description="Low complexity" evidence="7">
    <location>
        <begin position="40"/>
        <end position="53"/>
    </location>
</feature>
<dbReference type="CDD" id="cd13220">
    <property type="entry name" value="PH-GRAM_GRAMDC"/>
    <property type="match status" value="1"/>
</dbReference>
<feature type="compositionally biased region" description="Polar residues" evidence="7">
    <location>
        <begin position="135"/>
        <end position="147"/>
    </location>
</feature>
<dbReference type="PROSITE" id="PS51778">
    <property type="entry name" value="VAST"/>
    <property type="match status" value="1"/>
</dbReference>
<feature type="compositionally biased region" description="Low complexity" evidence="7">
    <location>
        <begin position="10"/>
        <end position="19"/>
    </location>
</feature>
<keyword evidence="3" id="KW-0812">Transmembrane</keyword>
<dbReference type="GO" id="GO:0005739">
    <property type="term" value="C:mitochondrion"/>
    <property type="evidence" value="ECO:0007669"/>
    <property type="project" value="TreeGrafter"/>
</dbReference>
<evidence type="ECO:0000256" key="5">
    <source>
        <dbReference type="ARBA" id="ARBA00023136"/>
    </source>
</evidence>
<feature type="compositionally biased region" description="Polar residues" evidence="7">
    <location>
        <begin position="298"/>
        <end position="318"/>
    </location>
</feature>
<dbReference type="OrthoDB" id="2162691at2759"/>
<feature type="coiled-coil region" evidence="6">
    <location>
        <begin position="1229"/>
        <end position="1256"/>
    </location>
</feature>
<keyword evidence="10" id="KW-1185">Reference proteome</keyword>
<evidence type="ECO:0000256" key="3">
    <source>
        <dbReference type="ARBA" id="ARBA00022692"/>
    </source>
</evidence>
<keyword evidence="5" id="KW-0472">Membrane</keyword>
<dbReference type="InterPro" id="IPR011993">
    <property type="entry name" value="PH-like_dom_sf"/>
</dbReference>
<protein>
    <recommendedName>
        <fullName evidence="8">VASt domain-containing protein</fullName>
    </recommendedName>
</protein>
<dbReference type="GO" id="GO:0120015">
    <property type="term" value="F:sterol transfer activity"/>
    <property type="evidence" value="ECO:0007669"/>
    <property type="project" value="TreeGrafter"/>
</dbReference>
<feature type="compositionally biased region" description="Basic and acidic residues" evidence="7">
    <location>
        <begin position="792"/>
        <end position="809"/>
    </location>
</feature>
<feature type="compositionally biased region" description="Polar residues" evidence="7">
    <location>
        <begin position="24"/>
        <end position="34"/>
    </location>
</feature>
<dbReference type="Proteomes" id="UP000700596">
    <property type="component" value="Unassembled WGS sequence"/>
</dbReference>
<dbReference type="PANTHER" id="PTHR23319">
    <property type="entry name" value="GRAM DOMAIN CONTAINING 1B, ISOFORM E"/>
    <property type="match status" value="1"/>
</dbReference>
<feature type="compositionally biased region" description="Polar residues" evidence="7">
    <location>
        <begin position="586"/>
        <end position="597"/>
    </location>
</feature>
<feature type="region of interest" description="Disordered" evidence="7">
    <location>
        <begin position="560"/>
        <end position="628"/>
    </location>
</feature>
<dbReference type="GO" id="GO:0032366">
    <property type="term" value="P:intracellular sterol transport"/>
    <property type="evidence" value="ECO:0007669"/>
    <property type="project" value="TreeGrafter"/>
</dbReference>
<gene>
    <name evidence="9" type="ORF">B0J11DRAFT_536781</name>
</gene>
<dbReference type="GO" id="GO:0032934">
    <property type="term" value="F:sterol binding"/>
    <property type="evidence" value="ECO:0007669"/>
    <property type="project" value="TreeGrafter"/>
</dbReference>
<dbReference type="InterPro" id="IPR004182">
    <property type="entry name" value="GRAM"/>
</dbReference>
<dbReference type="PANTHER" id="PTHR23319:SF4">
    <property type="entry name" value="GRAM DOMAIN CONTAINING 1B, ISOFORM E"/>
    <property type="match status" value="1"/>
</dbReference>
<feature type="compositionally biased region" description="Basic and acidic residues" evidence="7">
    <location>
        <begin position="67"/>
        <end position="77"/>
    </location>
</feature>
<dbReference type="GO" id="GO:0140268">
    <property type="term" value="C:endoplasmic reticulum-plasma membrane contact site"/>
    <property type="evidence" value="ECO:0007669"/>
    <property type="project" value="TreeGrafter"/>
</dbReference>
<dbReference type="GO" id="GO:0032541">
    <property type="term" value="C:cortical endoplasmic reticulum"/>
    <property type="evidence" value="ECO:0007669"/>
    <property type="project" value="TreeGrafter"/>
</dbReference>
<dbReference type="AlphaFoldDB" id="A0A9P9IFG7"/>
<dbReference type="InterPro" id="IPR051482">
    <property type="entry name" value="Cholesterol_transport"/>
</dbReference>
<feature type="compositionally biased region" description="Acidic residues" evidence="7">
    <location>
        <begin position="810"/>
        <end position="824"/>
    </location>
</feature>
<evidence type="ECO:0000259" key="8">
    <source>
        <dbReference type="PROSITE" id="PS51778"/>
    </source>
</evidence>
<comment type="similarity">
    <text evidence="2">Belongs to the YSP2 family.</text>
</comment>
<feature type="region of interest" description="Disordered" evidence="7">
    <location>
        <begin position="453"/>
        <end position="495"/>
    </location>
</feature>
<feature type="compositionally biased region" description="Low complexity" evidence="7">
    <location>
        <begin position="598"/>
        <end position="608"/>
    </location>
</feature>
<dbReference type="Pfam" id="PF02893">
    <property type="entry name" value="GRAM"/>
    <property type="match status" value="1"/>
</dbReference>
<evidence type="ECO:0000256" key="2">
    <source>
        <dbReference type="ARBA" id="ARBA00006582"/>
    </source>
</evidence>
<dbReference type="GO" id="GO:0005789">
    <property type="term" value="C:endoplasmic reticulum membrane"/>
    <property type="evidence" value="ECO:0007669"/>
    <property type="project" value="TreeGrafter"/>
</dbReference>
<evidence type="ECO:0000256" key="7">
    <source>
        <dbReference type="SAM" id="MobiDB-lite"/>
    </source>
</evidence>
<dbReference type="SMART" id="SM00568">
    <property type="entry name" value="GRAM"/>
    <property type="match status" value="1"/>
</dbReference>
<feature type="domain" description="VASt" evidence="8">
    <location>
        <begin position="902"/>
        <end position="1074"/>
    </location>
</feature>
<evidence type="ECO:0000256" key="6">
    <source>
        <dbReference type="SAM" id="Coils"/>
    </source>
</evidence>
<feature type="compositionally biased region" description="Polar residues" evidence="7">
    <location>
        <begin position="459"/>
        <end position="472"/>
    </location>
</feature>
<dbReference type="InterPro" id="IPR031968">
    <property type="entry name" value="VASt"/>
</dbReference>
<keyword evidence="4" id="KW-1133">Transmembrane helix</keyword>
<feature type="compositionally biased region" description="Low complexity" evidence="7">
    <location>
        <begin position="368"/>
        <end position="382"/>
    </location>
</feature>
<dbReference type="EMBL" id="JAGMWT010000013">
    <property type="protein sequence ID" value="KAH7117814.1"/>
    <property type="molecule type" value="Genomic_DNA"/>
</dbReference>
<feature type="region of interest" description="Disordered" evidence="7">
    <location>
        <begin position="1"/>
        <end position="188"/>
    </location>
</feature>
<dbReference type="Pfam" id="PF16016">
    <property type="entry name" value="VASt"/>
    <property type="match status" value="1"/>
</dbReference>
<evidence type="ECO:0000313" key="9">
    <source>
        <dbReference type="EMBL" id="KAH7117814.1"/>
    </source>
</evidence>
<feature type="region of interest" description="Disordered" evidence="7">
    <location>
        <begin position="211"/>
        <end position="427"/>
    </location>
</feature>
<evidence type="ECO:0000256" key="1">
    <source>
        <dbReference type="ARBA" id="ARBA00004167"/>
    </source>
</evidence>
<proteinExistence type="inferred from homology"/>
<comment type="caution">
    <text evidence="9">The sequence shown here is derived from an EMBL/GenBank/DDBJ whole genome shotgun (WGS) entry which is preliminary data.</text>
</comment>